<name>A0A2T0JXH7_9ACTN</name>
<dbReference type="PANTHER" id="PTHR28004">
    <property type="entry name" value="ZGC:162816-RELATED"/>
    <property type="match status" value="1"/>
</dbReference>
<organism evidence="2 3">
    <name type="scientific">Actinoplanes italicus</name>
    <dbReference type="NCBI Taxonomy" id="113567"/>
    <lineage>
        <taxon>Bacteria</taxon>
        <taxon>Bacillati</taxon>
        <taxon>Actinomycetota</taxon>
        <taxon>Actinomycetes</taxon>
        <taxon>Micromonosporales</taxon>
        <taxon>Micromonosporaceae</taxon>
        <taxon>Actinoplanes</taxon>
    </lineage>
</organism>
<dbReference type="InterPro" id="IPR051466">
    <property type="entry name" value="D-amino_acid_metab_enzyme"/>
</dbReference>
<dbReference type="EMBL" id="PVMZ01000026">
    <property type="protein sequence ID" value="PRX12883.1"/>
    <property type="molecule type" value="Genomic_DNA"/>
</dbReference>
<dbReference type="PANTHER" id="PTHR28004:SF2">
    <property type="entry name" value="D-SERINE DEHYDRATASE"/>
    <property type="match status" value="1"/>
</dbReference>
<protein>
    <submittedName>
        <fullName evidence="2">D-serine deaminase-like pyridoxal phosphate-dependent protein</fullName>
    </submittedName>
</protein>
<sequence>MNVFRVTRLTGYRARVLTDRIALRRRLDRVTGHLETPVAVIDLAAFDDNAERLGARAAGKPIRVASKSVRCRTLLTRVLSRPGWRGVMAYTLPEAIWLVRSGVTDDVLVAYPSVDRAALRELTADADLAAAVTLMVDHPSQLDLVDDVVSPEGRPAVRLCIDLDASWRPAGPLHVGVRRSPVHSAVQAGTLARTLTSRKGFRLVGLMCYEAHIAGVGDDPPGRALRGRAIRLMQSRAFPELRERRAAAVRAVREHADLEFVNGGGTGSVSATSGDPAVTEVTAGSGLYGPALFDSYRSWRPTPAAFFALSVVRRPAPRIATVLGGGWIASGTAETSRLPVPWLPEGLRFKSDEGAGEVQTPLLGAAAEQLRPGDRVWFRHAKAGELCEHVNELQLVDGETSTPALTYRGEGRAFLG</sequence>
<feature type="domain" description="Alanine racemase N-terminal" evidence="1">
    <location>
        <begin position="41"/>
        <end position="289"/>
    </location>
</feature>
<dbReference type="Proteomes" id="UP000239415">
    <property type="component" value="Unassembled WGS sequence"/>
</dbReference>
<evidence type="ECO:0000313" key="3">
    <source>
        <dbReference type="Proteomes" id="UP000239415"/>
    </source>
</evidence>
<dbReference type="OrthoDB" id="2445260at2"/>
<dbReference type="AlphaFoldDB" id="A0A2T0JXH7"/>
<proteinExistence type="predicted"/>
<accession>A0A2T0JXH7</accession>
<reference evidence="2 3" key="1">
    <citation type="submission" date="2018-03" db="EMBL/GenBank/DDBJ databases">
        <title>Genomic Encyclopedia of Archaeal and Bacterial Type Strains, Phase II (KMG-II): from individual species to whole genera.</title>
        <authorList>
            <person name="Goeker M."/>
        </authorList>
    </citation>
    <scope>NUCLEOTIDE SEQUENCE [LARGE SCALE GENOMIC DNA]</scope>
    <source>
        <strain evidence="2 3">DSM 43146</strain>
    </source>
</reference>
<keyword evidence="3" id="KW-1185">Reference proteome</keyword>
<comment type="caution">
    <text evidence="2">The sequence shown here is derived from an EMBL/GenBank/DDBJ whole genome shotgun (WGS) entry which is preliminary data.</text>
</comment>
<dbReference type="InterPro" id="IPR001608">
    <property type="entry name" value="Ala_racemase_N"/>
</dbReference>
<dbReference type="GO" id="GO:0036088">
    <property type="term" value="P:D-serine catabolic process"/>
    <property type="evidence" value="ECO:0007669"/>
    <property type="project" value="TreeGrafter"/>
</dbReference>
<evidence type="ECO:0000313" key="2">
    <source>
        <dbReference type="EMBL" id="PRX12883.1"/>
    </source>
</evidence>
<dbReference type="Pfam" id="PF01168">
    <property type="entry name" value="Ala_racemase_N"/>
    <property type="match status" value="1"/>
</dbReference>
<dbReference type="Gene3D" id="3.20.20.10">
    <property type="entry name" value="Alanine racemase"/>
    <property type="match status" value="1"/>
</dbReference>
<gene>
    <name evidence="2" type="ORF">CLV67_1267</name>
</gene>
<dbReference type="GO" id="GO:0008721">
    <property type="term" value="F:D-serine ammonia-lyase activity"/>
    <property type="evidence" value="ECO:0007669"/>
    <property type="project" value="TreeGrafter"/>
</dbReference>
<dbReference type="CDD" id="cd06813">
    <property type="entry name" value="PLPDE_III_DSD_D-TA_like_2"/>
    <property type="match status" value="1"/>
</dbReference>
<dbReference type="InterPro" id="IPR029066">
    <property type="entry name" value="PLP-binding_barrel"/>
</dbReference>
<dbReference type="SUPFAM" id="SSF51419">
    <property type="entry name" value="PLP-binding barrel"/>
    <property type="match status" value="1"/>
</dbReference>
<evidence type="ECO:0000259" key="1">
    <source>
        <dbReference type="Pfam" id="PF01168"/>
    </source>
</evidence>